<evidence type="ECO:0000259" key="2">
    <source>
        <dbReference type="Pfam" id="PF23247"/>
    </source>
</evidence>
<dbReference type="InterPro" id="IPR050905">
    <property type="entry name" value="Plant_NBS-LRR"/>
</dbReference>
<keyword evidence="1" id="KW-0611">Plant defense</keyword>
<dbReference type="AlphaFoldDB" id="A0A6J5U7W9"/>
<organism evidence="3 4">
    <name type="scientific">Prunus armeniaca</name>
    <name type="common">Apricot</name>
    <name type="synonym">Armeniaca vulgaris</name>
    <dbReference type="NCBI Taxonomy" id="36596"/>
    <lineage>
        <taxon>Eukaryota</taxon>
        <taxon>Viridiplantae</taxon>
        <taxon>Streptophyta</taxon>
        <taxon>Embryophyta</taxon>
        <taxon>Tracheophyta</taxon>
        <taxon>Spermatophyta</taxon>
        <taxon>Magnoliopsida</taxon>
        <taxon>eudicotyledons</taxon>
        <taxon>Gunneridae</taxon>
        <taxon>Pentapetalae</taxon>
        <taxon>rosids</taxon>
        <taxon>fabids</taxon>
        <taxon>Rosales</taxon>
        <taxon>Rosaceae</taxon>
        <taxon>Amygdaloideae</taxon>
        <taxon>Amygdaleae</taxon>
        <taxon>Prunus</taxon>
    </lineage>
</organism>
<protein>
    <recommendedName>
        <fullName evidence="2">Disease resistance protein At4g27190-like leucine-rich repeats domain-containing protein</fullName>
    </recommendedName>
</protein>
<accession>A0A6J5U7W9</accession>
<evidence type="ECO:0000256" key="1">
    <source>
        <dbReference type="ARBA" id="ARBA00022821"/>
    </source>
</evidence>
<gene>
    <name evidence="3" type="ORF">CURHAP_LOCUS18557</name>
</gene>
<dbReference type="Pfam" id="PF23247">
    <property type="entry name" value="LRR_RPS2"/>
    <property type="match status" value="2"/>
</dbReference>
<proteinExistence type="predicted"/>
<dbReference type="SUPFAM" id="SSF52047">
    <property type="entry name" value="RNI-like"/>
    <property type="match status" value="1"/>
</dbReference>
<dbReference type="InterPro" id="IPR057135">
    <property type="entry name" value="At4g27190-like_LRR"/>
</dbReference>
<dbReference type="Gene3D" id="3.80.10.10">
    <property type="entry name" value="Ribonuclease Inhibitor"/>
    <property type="match status" value="2"/>
</dbReference>
<evidence type="ECO:0000313" key="4">
    <source>
        <dbReference type="Proteomes" id="UP000507222"/>
    </source>
</evidence>
<dbReference type="PANTHER" id="PTHR33463">
    <property type="entry name" value="NB-ARC DOMAIN-CONTAINING PROTEIN-RELATED"/>
    <property type="match status" value="1"/>
</dbReference>
<dbReference type="InterPro" id="IPR032675">
    <property type="entry name" value="LRR_dom_sf"/>
</dbReference>
<dbReference type="PANTHER" id="PTHR33463:SF198">
    <property type="entry name" value="RPP4C3"/>
    <property type="match status" value="1"/>
</dbReference>
<name>A0A6J5U7W9_PRUAR</name>
<feature type="domain" description="Disease resistance protein At4g27190-like leucine-rich repeats" evidence="2">
    <location>
        <begin position="93"/>
        <end position="195"/>
    </location>
</feature>
<reference evidence="3 4" key="1">
    <citation type="submission" date="2020-05" db="EMBL/GenBank/DDBJ databases">
        <authorList>
            <person name="Campoy J."/>
            <person name="Schneeberger K."/>
            <person name="Spophaly S."/>
        </authorList>
    </citation>
    <scope>NUCLEOTIDE SEQUENCE [LARGE SCALE GENOMIC DNA]</scope>
    <source>
        <strain evidence="3">PruArmRojPasFocal</strain>
    </source>
</reference>
<sequence>MLTPWKSRQLFEGSVHVGGHSSSWTANNLKILSLLYSKVKELPKEIGQLTRLQLLDLTHCSELVRIPPGVISSLTSLEDLRIGSLRNGKEVLMPKLTSLIVDGCGGLRFLFSSSMARSLVQLKNLTISRCQIMEEIVPTNESSEEDTDHDMFSPLQDLKLQYLPNLTRFCSARRSINFHSLEVLHVEDCSKLETFIFDPMNTNITINKATEEIRDSTENIGTDAQFFLFDEMVGFPSLESLIICDLPKLRTIWHRQLAPDSFRKLKKVEVLRCQASLAKGLQQLSELYVENCGILEEIVAKDGLEMTPEFVFSKWPLLKSLIFIECGKVEILASEYSRFEERLDSGTPIKQPFLFVDKGNPFPNLEVLHLDKNAEIWYEAHSPLPAKLFINLKEFAFSSPQKN</sequence>
<evidence type="ECO:0000313" key="3">
    <source>
        <dbReference type="EMBL" id="CAB4272052.1"/>
    </source>
</evidence>
<feature type="domain" description="Disease resistance protein At4g27190-like leucine-rich repeats" evidence="2">
    <location>
        <begin position="235"/>
        <end position="293"/>
    </location>
</feature>
<dbReference type="EMBL" id="CAEKDK010000003">
    <property type="protein sequence ID" value="CAB4272052.1"/>
    <property type="molecule type" value="Genomic_DNA"/>
</dbReference>
<dbReference type="Proteomes" id="UP000507222">
    <property type="component" value="Unassembled WGS sequence"/>
</dbReference>